<feature type="domain" description="G-protein coupled receptors family 1 profile" evidence="13">
    <location>
        <begin position="89"/>
        <end position="326"/>
    </location>
</feature>
<evidence type="ECO:0000256" key="7">
    <source>
        <dbReference type="ARBA" id="ARBA00023157"/>
    </source>
</evidence>
<dbReference type="Pfam" id="PF00001">
    <property type="entry name" value="7tm_1"/>
    <property type="match status" value="1"/>
</dbReference>
<dbReference type="PROSITE" id="PS00237">
    <property type="entry name" value="G_PROTEIN_RECEP_F1_1"/>
    <property type="match status" value="1"/>
</dbReference>
<dbReference type="GO" id="GO:0006954">
    <property type="term" value="P:inflammatory response"/>
    <property type="evidence" value="ECO:0007669"/>
    <property type="project" value="TreeGrafter"/>
</dbReference>
<feature type="transmembrane region" description="Helical" evidence="12">
    <location>
        <begin position="310"/>
        <end position="329"/>
    </location>
</feature>
<dbReference type="GO" id="GO:0004930">
    <property type="term" value="F:G protein-coupled receptor activity"/>
    <property type="evidence" value="ECO:0007669"/>
    <property type="project" value="UniProtKB-KW"/>
</dbReference>
<dbReference type="CDD" id="cd14974">
    <property type="entry name" value="7tmA_Anaphylatoxin_R-like"/>
    <property type="match status" value="1"/>
</dbReference>
<evidence type="ECO:0000256" key="10">
    <source>
        <dbReference type="ARBA" id="ARBA00023224"/>
    </source>
</evidence>
<dbReference type="PROSITE" id="PS50262">
    <property type="entry name" value="G_PROTEIN_RECEP_F1_2"/>
    <property type="match status" value="1"/>
</dbReference>
<dbReference type="SUPFAM" id="SSF81321">
    <property type="entry name" value="Family A G protein-coupled receptor-like"/>
    <property type="match status" value="1"/>
</dbReference>
<evidence type="ECO:0000256" key="4">
    <source>
        <dbReference type="ARBA" id="ARBA00022989"/>
    </source>
</evidence>
<dbReference type="PANTHER" id="PTHR24225:SF0">
    <property type="entry name" value="N-FORMYL PEPTIDE RECEPTOR 2"/>
    <property type="match status" value="1"/>
</dbReference>
<comment type="subcellular location">
    <subcellularLocation>
        <location evidence="1">Cell membrane</location>
        <topology evidence="1">Multi-pass membrane protein</topology>
    </subcellularLocation>
</comment>
<dbReference type="GO" id="GO:0004875">
    <property type="term" value="F:complement receptor activity"/>
    <property type="evidence" value="ECO:0007669"/>
    <property type="project" value="TreeGrafter"/>
</dbReference>
<keyword evidence="5" id="KW-0297">G-protein coupled receptor</keyword>
<dbReference type="Proteomes" id="UP001155660">
    <property type="component" value="Chromosome B5"/>
</dbReference>
<feature type="transmembrane region" description="Helical" evidence="12">
    <location>
        <begin position="272"/>
        <end position="290"/>
    </location>
</feature>
<keyword evidence="2" id="KW-1003">Cell membrane</keyword>
<name>A0A9Q9ZH69_CYPCA</name>
<accession>A0A9Q9ZH69</accession>
<keyword evidence="7" id="KW-1015">Disulfide bond</keyword>
<reference evidence="14" key="1">
    <citation type="submission" date="2025-08" db="UniProtKB">
        <authorList>
            <consortium name="RefSeq"/>
        </authorList>
    </citation>
    <scope>IDENTIFICATION</scope>
    <source>
        <tissue evidence="14">Muscle</tissue>
    </source>
</reference>
<feature type="transmembrane region" description="Helical" evidence="12">
    <location>
        <begin position="232"/>
        <end position="251"/>
    </location>
</feature>
<keyword evidence="9" id="KW-0325">Glycoprotein</keyword>
<evidence type="ECO:0000259" key="13">
    <source>
        <dbReference type="PROSITE" id="PS50262"/>
    </source>
</evidence>
<evidence type="ECO:0000313" key="14">
    <source>
        <dbReference type="RefSeq" id="XP_018955205.2"/>
    </source>
</evidence>
<feature type="transmembrane region" description="Helical" evidence="12">
    <location>
        <begin position="187"/>
        <end position="206"/>
    </location>
</feature>
<dbReference type="FunFam" id="1.20.1070.10:FF:000529">
    <property type="entry name" value="Si:ch211-240b21.4"/>
    <property type="match status" value="1"/>
</dbReference>
<evidence type="ECO:0000256" key="3">
    <source>
        <dbReference type="ARBA" id="ARBA00022692"/>
    </source>
</evidence>
<keyword evidence="4 12" id="KW-1133">Transmembrane helix</keyword>
<feature type="transmembrane region" description="Helical" evidence="12">
    <location>
        <begin position="108"/>
        <end position="128"/>
    </location>
</feature>
<evidence type="ECO:0000256" key="12">
    <source>
        <dbReference type="SAM" id="Phobius"/>
    </source>
</evidence>
<evidence type="ECO:0000256" key="8">
    <source>
        <dbReference type="ARBA" id="ARBA00023170"/>
    </source>
</evidence>
<feature type="transmembrane region" description="Helical" evidence="12">
    <location>
        <begin position="148"/>
        <end position="166"/>
    </location>
</feature>
<dbReference type="GO" id="GO:0007200">
    <property type="term" value="P:phospholipase C-activating G protein-coupled receptor signaling pathway"/>
    <property type="evidence" value="ECO:0007669"/>
    <property type="project" value="TreeGrafter"/>
</dbReference>
<comment type="similarity">
    <text evidence="11">Belongs to the chemokine-like receptor (CMKLR) family.</text>
</comment>
<dbReference type="OrthoDB" id="6117944at2759"/>
<evidence type="ECO:0000256" key="1">
    <source>
        <dbReference type="ARBA" id="ARBA00004651"/>
    </source>
</evidence>
<dbReference type="KEGG" id="ccar:109085018"/>
<dbReference type="InterPro" id="IPR000276">
    <property type="entry name" value="GPCR_Rhodpsn"/>
</dbReference>
<evidence type="ECO:0000256" key="5">
    <source>
        <dbReference type="ARBA" id="ARBA00023040"/>
    </source>
</evidence>
<dbReference type="GO" id="GO:0005886">
    <property type="term" value="C:plasma membrane"/>
    <property type="evidence" value="ECO:0007669"/>
    <property type="project" value="UniProtKB-SubCell"/>
</dbReference>
<sequence>MSMVVTARLQFKCIRINCILFLLQNSPSYSVLIEDAMNSTPVTDYEYDLDDLSEDSNVKVEEHLGYCREAACIITVIFNVIIFLLGIIGNGAVIWITGFKMKKSVNTTWYLSLALSDFIFCATLPFTIDYILKNNWIFGLFMCKFNAFVMTLNMYSSIFILVIISVDRCITVKFPVWAQNQRTVQKASVVVMLVWFMSSLLSIPPAKFREIINMGSKDTCYSNYENHHKTVVFMRFTFGFLIPFLIIFTCYSILIRKLRANQMSKSTKPYKIMTLLITTFFICWLPFQVVSILELDRTERSFAFHTAQQVSGSLACANSFLNPFLYAFMAKDLKKKCYFFLSKIESAIDEETRSAFRATSITNSVDNRHSTAV</sequence>
<evidence type="ECO:0000256" key="2">
    <source>
        <dbReference type="ARBA" id="ARBA00022475"/>
    </source>
</evidence>
<dbReference type="AlphaFoldDB" id="A0A9Q9ZH69"/>
<keyword evidence="10" id="KW-0807">Transducer</keyword>
<evidence type="ECO:0000256" key="9">
    <source>
        <dbReference type="ARBA" id="ARBA00023180"/>
    </source>
</evidence>
<keyword evidence="8" id="KW-0675">Receptor</keyword>
<proteinExistence type="inferred from homology"/>
<dbReference type="PANTHER" id="PTHR24225">
    <property type="entry name" value="CHEMOTACTIC RECEPTOR"/>
    <property type="match status" value="1"/>
</dbReference>
<evidence type="ECO:0000256" key="6">
    <source>
        <dbReference type="ARBA" id="ARBA00023136"/>
    </source>
</evidence>
<dbReference type="RefSeq" id="XP_018955205.2">
    <property type="nucleotide sequence ID" value="XM_019099660.2"/>
</dbReference>
<feature type="transmembrane region" description="Helical" evidence="12">
    <location>
        <begin position="73"/>
        <end position="96"/>
    </location>
</feature>
<dbReference type="GO" id="GO:0007204">
    <property type="term" value="P:positive regulation of cytosolic calcium ion concentration"/>
    <property type="evidence" value="ECO:0007669"/>
    <property type="project" value="TreeGrafter"/>
</dbReference>
<keyword evidence="3 12" id="KW-0812">Transmembrane</keyword>
<dbReference type="GeneID" id="109085018"/>
<dbReference type="InterPro" id="IPR017452">
    <property type="entry name" value="GPCR_Rhodpsn_7TM"/>
</dbReference>
<keyword evidence="6 12" id="KW-0472">Membrane</keyword>
<protein>
    <submittedName>
        <fullName evidence="14">Chemokine-like receptor 1</fullName>
    </submittedName>
</protein>
<dbReference type="InterPro" id="IPR000826">
    <property type="entry name" value="Formyl_rcpt-rel"/>
</dbReference>
<gene>
    <name evidence="14" type="primary">LOC109085018</name>
</gene>
<organism evidence="14">
    <name type="scientific">Cyprinus carpio</name>
    <name type="common">Common carp</name>
    <dbReference type="NCBI Taxonomy" id="7962"/>
    <lineage>
        <taxon>Eukaryota</taxon>
        <taxon>Metazoa</taxon>
        <taxon>Chordata</taxon>
        <taxon>Craniata</taxon>
        <taxon>Vertebrata</taxon>
        <taxon>Euteleostomi</taxon>
        <taxon>Actinopterygii</taxon>
        <taxon>Neopterygii</taxon>
        <taxon>Teleostei</taxon>
        <taxon>Ostariophysi</taxon>
        <taxon>Cypriniformes</taxon>
        <taxon>Cyprinidae</taxon>
        <taxon>Cyprininae</taxon>
        <taxon>Cyprinus</taxon>
    </lineage>
</organism>
<evidence type="ECO:0000256" key="11">
    <source>
        <dbReference type="ARBA" id="ARBA00025736"/>
    </source>
</evidence>